<sequence length="178" mass="18317">MAPRGGKSKRGRGGGGRAPKVSPNRPVANRPTASGTSNRRPNTLPSQYTFTPANPEAPETQQSPVNHVALESQPLTHRDYPPPTQLFQSGDDSPRGSGSYPFRASGSTQVRGSGSVQGRGSVGSIHRLASRVESTSCAGSTSYAGSTSSVDSACSVKSTNTISSTNTFSSTSSLCIAS</sequence>
<dbReference type="AlphaFoldDB" id="D7KIC3"/>
<dbReference type="Proteomes" id="UP000008694">
    <property type="component" value="Unassembled WGS sequence"/>
</dbReference>
<accession>D7KIC3</accession>
<proteinExistence type="predicted"/>
<gene>
    <name evidence="2" type="ORF">ARALYDRAFT_890856</name>
</gene>
<evidence type="ECO:0000313" key="2">
    <source>
        <dbReference type="EMBL" id="EFH67268.1"/>
    </source>
</evidence>
<feature type="region of interest" description="Disordered" evidence="1">
    <location>
        <begin position="1"/>
        <end position="122"/>
    </location>
</feature>
<dbReference type="HOGENOM" id="CLU_1527261_0_0_1"/>
<feature type="compositionally biased region" description="Polar residues" evidence="1">
    <location>
        <begin position="31"/>
        <end position="52"/>
    </location>
</feature>
<keyword evidence="3" id="KW-1185">Reference proteome</keyword>
<dbReference type="Gramene" id="scaffold_103650.1">
    <property type="protein sequence ID" value="scaffold_103650.1"/>
    <property type="gene ID" value="scaffold_103650.1"/>
</dbReference>
<reference evidence="3" key="1">
    <citation type="journal article" date="2011" name="Nat. Genet.">
        <title>The Arabidopsis lyrata genome sequence and the basis of rapid genome size change.</title>
        <authorList>
            <person name="Hu T.T."/>
            <person name="Pattyn P."/>
            <person name="Bakker E.G."/>
            <person name="Cao J."/>
            <person name="Cheng J.-F."/>
            <person name="Clark R.M."/>
            <person name="Fahlgren N."/>
            <person name="Fawcett J.A."/>
            <person name="Grimwood J."/>
            <person name="Gundlach H."/>
            <person name="Haberer G."/>
            <person name="Hollister J.D."/>
            <person name="Ossowski S."/>
            <person name="Ottilar R.P."/>
            <person name="Salamov A.A."/>
            <person name="Schneeberger K."/>
            <person name="Spannagl M."/>
            <person name="Wang X."/>
            <person name="Yang L."/>
            <person name="Nasrallah M.E."/>
            <person name="Bergelson J."/>
            <person name="Carrington J.C."/>
            <person name="Gaut B.S."/>
            <person name="Schmutz J."/>
            <person name="Mayer K.F.X."/>
            <person name="Van de Peer Y."/>
            <person name="Grigoriev I.V."/>
            <person name="Nordborg M."/>
            <person name="Weigel D."/>
            <person name="Guo Y.-L."/>
        </authorList>
    </citation>
    <scope>NUCLEOTIDE SEQUENCE [LARGE SCALE GENOMIC DNA]</scope>
    <source>
        <strain evidence="3">cv. MN47</strain>
    </source>
</reference>
<evidence type="ECO:0000313" key="3">
    <source>
        <dbReference type="Proteomes" id="UP000008694"/>
    </source>
</evidence>
<feature type="compositionally biased region" description="Basic residues" evidence="1">
    <location>
        <begin position="1"/>
        <end position="12"/>
    </location>
</feature>
<evidence type="ECO:0000256" key="1">
    <source>
        <dbReference type="SAM" id="MobiDB-lite"/>
    </source>
</evidence>
<name>D7KIC3_ARALL</name>
<organism evidence="3">
    <name type="scientific">Arabidopsis lyrata subsp. lyrata</name>
    <name type="common">Lyre-leaved rock-cress</name>
    <dbReference type="NCBI Taxonomy" id="81972"/>
    <lineage>
        <taxon>Eukaryota</taxon>
        <taxon>Viridiplantae</taxon>
        <taxon>Streptophyta</taxon>
        <taxon>Embryophyta</taxon>
        <taxon>Tracheophyta</taxon>
        <taxon>Spermatophyta</taxon>
        <taxon>Magnoliopsida</taxon>
        <taxon>eudicotyledons</taxon>
        <taxon>Gunneridae</taxon>
        <taxon>Pentapetalae</taxon>
        <taxon>rosids</taxon>
        <taxon>malvids</taxon>
        <taxon>Brassicales</taxon>
        <taxon>Brassicaceae</taxon>
        <taxon>Camelineae</taxon>
        <taxon>Arabidopsis</taxon>
    </lineage>
</organism>
<dbReference type="EMBL" id="GL348713">
    <property type="protein sequence ID" value="EFH67268.1"/>
    <property type="molecule type" value="Genomic_DNA"/>
</dbReference>
<protein>
    <submittedName>
        <fullName evidence="2">Uncharacterized protein</fullName>
    </submittedName>
</protein>